<feature type="compositionally biased region" description="Polar residues" evidence="11">
    <location>
        <begin position="277"/>
        <end position="292"/>
    </location>
</feature>
<feature type="region of interest" description="Disordered" evidence="11">
    <location>
        <begin position="277"/>
        <end position="307"/>
    </location>
</feature>
<dbReference type="EMBL" id="MTYJ01000051">
    <property type="protein sequence ID" value="OQV18242.1"/>
    <property type="molecule type" value="Genomic_DNA"/>
</dbReference>
<evidence type="ECO:0000256" key="1">
    <source>
        <dbReference type="ARBA" id="ARBA00004651"/>
    </source>
</evidence>
<evidence type="ECO:0000256" key="12">
    <source>
        <dbReference type="SAM" id="Phobius"/>
    </source>
</evidence>
<feature type="transmembrane region" description="Helical" evidence="12">
    <location>
        <begin position="735"/>
        <end position="756"/>
    </location>
</feature>
<feature type="transmembrane region" description="Helical" evidence="12">
    <location>
        <begin position="395"/>
        <end position="413"/>
    </location>
</feature>
<evidence type="ECO:0000256" key="9">
    <source>
        <dbReference type="ARBA" id="ARBA00023136"/>
    </source>
</evidence>
<feature type="region of interest" description="Disordered" evidence="11">
    <location>
        <begin position="325"/>
        <end position="346"/>
    </location>
</feature>
<feature type="transmembrane region" description="Helical" evidence="12">
    <location>
        <begin position="425"/>
        <end position="446"/>
    </location>
</feature>
<accession>A0A1W0WSQ9</accession>
<keyword evidence="7 12" id="KW-1133">Transmembrane helix</keyword>
<keyword evidence="3" id="KW-0813">Transport</keyword>
<evidence type="ECO:0000256" key="8">
    <source>
        <dbReference type="ARBA" id="ARBA00023065"/>
    </source>
</evidence>
<evidence type="ECO:0000313" key="13">
    <source>
        <dbReference type="EMBL" id="OQV18242.1"/>
    </source>
</evidence>
<keyword evidence="9 12" id="KW-0472">Membrane</keyword>
<organism evidence="13 14">
    <name type="scientific">Hypsibius exemplaris</name>
    <name type="common">Freshwater tardigrade</name>
    <dbReference type="NCBI Taxonomy" id="2072580"/>
    <lineage>
        <taxon>Eukaryota</taxon>
        <taxon>Metazoa</taxon>
        <taxon>Ecdysozoa</taxon>
        <taxon>Tardigrada</taxon>
        <taxon>Eutardigrada</taxon>
        <taxon>Parachela</taxon>
        <taxon>Hypsibioidea</taxon>
        <taxon>Hypsibiidae</taxon>
        <taxon>Hypsibius</taxon>
    </lineage>
</organism>
<dbReference type="PANTHER" id="PTHR21522:SF32">
    <property type="entry name" value="OTOPETRIN-2"/>
    <property type="match status" value="1"/>
</dbReference>
<keyword evidence="6" id="KW-0375">Hydrogen ion transport</keyword>
<evidence type="ECO:0000256" key="3">
    <source>
        <dbReference type="ARBA" id="ARBA00022448"/>
    </source>
</evidence>
<sequence length="825" mass="91561">MDFCRRPSLTDHNGKITTQAVNVSALIDADNSSDNFPGATRTHASEKEKHHRTRSTTVDSGYEIEVAEFDDSPQKHHAYRFPPVEETAKVPQLPVSSPVTKTTIPEAGNCNNKGTTGTVDSSTIRRLSIVSQLQSEEVDNSPPTPVDLEGLSYGLRIRLSRGLLHETNRSSFANQVEQISLQQHCPSSYQSSGNPLLVMPMTGATQWAAEISQPLSALYAILVVITSACLAFSAQLTSNVDSMYCRYFDSVLLFIGIVFLMAAFGLLYRKKSSLNATTSSSFPQTRKNSTPMIRQESTESGTSSVSEGTGTFSGYFRHNHISLGGDSTTNGSPPPKYQRRPSQLGGPAAVSDLDSASFYLKMGALAFAIGSMIYACLELGVFVENTSCFNTIMGLNPVLFMVFVVLQLYFVFLNSQLTLKRYRTIGRFGLMHLVATNLCIWIRTLIDETLHAFGKIREKSEKMVFLGNNMTLVEIDEPTNGLAYQQIVLDSKQGKGGYNPLCVDDESVMKKMMEEASVFLYPCIIEYSMISAGIIYIMWTIVDQNPKSVHPHSPEGHHHHRSRKTSYAVDCDQAAKGLFVGIIIVVLTIVSLILYFIFLEKPAFTDMAVLQAQITEIILYGIGMVAVAYCFVKLTRNLKRSRNHNISTLLDETLLKFSMMGVYGYSVVSILGGFAEDNITGVLSVVAAALCLLQSTAQTVFIFDASQRVVHWTPLKDEKSEAAPVYIDKPARETVTLLLIVNFAMWATNVFCTLRAESSPSQNNFYGMHEWMVILHVTVPLVIFYRFHSTACLFEIWKRAYKVKRPHNHTPTSKAYPMSEYITTA</sequence>
<feature type="transmembrane region" description="Helical" evidence="12">
    <location>
        <begin position="771"/>
        <end position="797"/>
    </location>
</feature>
<evidence type="ECO:0000256" key="4">
    <source>
        <dbReference type="ARBA" id="ARBA00022475"/>
    </source>
</evidence>
<evidence type="ECO:0000256" key="6">
    <source>
        <dbReference type="ARBA" id="ARBA00022781"/>
    </source>
</evidence>
<feature type="transmembrane region" description="Helical" evidence="12">
    <location>
        <begin position="247"/>
        <end position="268"/>
    </location>
</feature>
<feature type="transmembrane region" description="Helical" evidence="12">
    <location>
        <begin position="578"/>
        <end position="598"/>
    </location>
</feature>
<feature type="transmembrane region" description="Helical" evidence="12">
    <location>
        <begin position="653"/>
        <end position="675"/>
    </location>
</feature>
<feature type="transmembrane region" description="Helical" evidence="12">
    <location>
        <begin position="364"/>
        <end position="383"/>
    </location>
</feature>
<protein>
    <recommendedName>
        <fullName evidence="15">Otopetrin-2</fullName>
    </recommendedName>
</protein>
<evidence type="ECO:0000256" key="2">
    <source>
        <dbReference type="ARBA" id="ARBA00006513"/>
    </source>
</evidence>
<dbReference type="OrthoDB" id="6429739at2759"/>
<comment type="subcellular location">
    <subcellularLocation>
        <location evidence="1">Cell membrane</location>
        <topology evidence="1">Multi-pass membrane protein</topology>
    </subcellularLocation>
</comment>
<evidence type="ECO:0000256" key="7">
    <source>
        <dbReference type="ARBA" id="ARBA00022989"/>
    </source>
</evidence>
<feature type="transmembrane region" description="Helical" evidence="12">
    <location>
        <begin position="610"/>
        <end position="632"/>
    </location>
</feature>
<keyword evidence="14" id="KW-1185">Reference proteome</keyword>
<proteinExistence type="inferred from homology"/>
<reference evidence="14" key="1">
    <citation type="submission" date="2017-01" db="EMBL/GenBank/DDBJ databases">
        <title>Comparative genomics of anhydrobiosis in the tardigrade Hypsibius dujardini.</title>
        <authorList>
            <person name="Yoshida Y."/>
            <person name="Koutsovoulos G."/>
            <person name="Laetsch D."/>
            <person name="Stevens L."/>
            <person name="Kumar S."/>
            <person name="Horikawa D."/>
            <person name="Ishino K."/>
            <person name="Komine S."/>
            <person name="Tomita M."/>
            <person name="Blaxter M."/>
            <person name="Arakawa K."/>
        </authorList>
    </citation>
    <scope>NUCLEOTIDE SEQUENCE [LARGE SCALE GENOMIC DNA]</scope>
    <source>
        <strain evidence="14">Z151</strain>
    </source>
</reference>
<evidence type="ECO:0000256" key="5">
    <source>
        <dbReference type="ARBA" id="ARBA00022692"/>
    </source>
</evidence>
<evidence type="ECO:0000313" key="14">
    <source>
        <dbReference type="Proteomes" id="UP000192578"/>
    </source>
</evidence>
<dbReference type="GO" id="GO:0015252">
    <property type="term" value="F:proton channel activity"/>
    <property type="evidence" value="ECO:0007669"/>
    <property type="project" value="InterPro"/>
</dbReference>
<feature type="region of interest" description="Disordered" evidence="11">
    <location>
        <begin position="94"/>
        <end position="119"/>
    </location>
</feature>
<gene>
    <name evidence="13" type="ORF">BV898_07638</name>
</gene>
<feature type="transmembrane region" description="Helical" evidence="12">
    <location>
        <begin position="519"/>
        <end position="542"/>
    </location>
</feature>
<evidence type="ECO:0000256" key="11">
    <source>
        <dbReference type="SAM" id="MobiDB-lite"/>
    </source>
</evidence>
<feature type="compositionally biased region" description="Low complexity" evidence="11">
    <location>
        <begin position="298"/>
        <end position="307"/>
    </location>
</feature>
<dbReference type="AlphaFoldDB" id="A0A1W0WSQ9"/>
<name>A0A1W0WSQ9_HYPEX</name>
<dbReference type="PANTHER" id="PTHR21522">
    <property type="entry name" value="PROTON CHANNEL OTOP"/>
    <property type="match status" value="1"/>
</dbReference>
<keyword evidence="5 12" id="KW-0812">Transmembrane</keyword>
<evidence type="ECO:0000256" key="10">
    <source>
        <dbReference type="ARBA" id="ARBA00023303"/>
    </source>
</evidence>
<dbReference type="GO" id="GO:0005886">
    <property type="term" value="C:plasma membrane"/>
    <property type="evidence" value="ECO:0007669"/>
    <property type="project" value="UniProtKB-SubCell"/>
</dbReference>
<feature type="transmembrane region" description="Helical" evidence="12">
    <location>
        <begin position="217"/>
        <end position="235"/>
    </location>
</feature>
<dbReference type="InterPro" id="IPR004878">
    <property type="entry name" value="Otopetrin"/>
</dbReference>
<keyword evidence="4" id="KW-1003">Cell membrane</keyword>
<comment type="similarity">
    <text evidence="2">Belongs to the otopetrin family.</text>
</comment>
<dbReference type="Proteomes" id="UP000192578">
    <property type="component" value="Unassembled WGS sequence"/>
</dbReference>
<comment type="caution">
    <text evidence="13">The sequence shown here is derived from an EMBL/GenBank/DDBJ whole genome shotgun (WGS) entry which is preliminary data.</text>
</comment>
<feature type="transmembrane region" description="Helical" evidence="12">
    <location>
        <begin position="681"/>
        <end position="703"/>
    </location>
</feature>
<dbReference type="Pfam" id="PF03189">
    <property type="entry name" value="Otopetrin"/>
    <property type="match status" value="1"/>
</dbReference>
<feature type="region of interest" description="Disordered" evidence="11">
    <location>
        <begin position="31"/>
        <end position="57"/>
    </location>
</feature>
<keyword evidence="10" id="KW-0407">Ion channel</keyword>
<evidence type="ECO:0008006" key="15">
    <source>
        <dbReference type="Google" id="ProtNLM"/>
    </source>
</evidence>
<keyword evidence="8" id="KW-0406">Ion transport</keyword>